<dbReference type="PANTHER" id="PTHR30087">
    <property type="entry name" value="INNER MEMBRANE PROTEIN"/>
    <property type="match status" value="1"/>
</dbReference>
<reference evidence="2" key="1">
    <citation type="submission" date="2017-09" db="EMBL/GenBank/DDBJ databases">
        <authorList>
            <person name="Regsiter A."/>
            <person name="William W."/>
        </authorList>
    </citation>
    <scope>NUCLEOTIDE SEQUENCE [LARGE SCALE GENOMIC DNA]</scope>
    <source>
        <strain evidence="2">500-1</strain>
    </source>
</reference>
<accession>A0A2C8F7M8</accession>
<keyword evidence="2" id="KW-1185">Reference proteome</keyword>
<proteinExistence type="predicted"/>
<gene>
    <name evidence="1" type="ORF">DPRO_1549</name>
</gene>
<dbReference type="EMBL" id="LT907975">
    <property type="protein sequence ID" value="SOB58446.1"/>
    <property type="molecule type" value="Genomic_DNA"/>
</dbReference>
<dbReference type="OrthoDB" id="495783at2"/>
<dbReference type="RefSeq" id="WP_097011501.1">
    <property type="nucleotide sequence ID" value="NZ_LT907975.1"/>
</dbReference>
<protein>
    <submittedName>
        <fullName evidence="1">Uncharacterized protein</fullName>
    </submittedName>
</protein>
<sequence>MDKTFLVSACLAGIYCRYNGETRSDQRIVDLISGGKAIPFCPEAYGGLPTPRAPCEIQGDRVIDKEGVDQTEPFIRGSKEGVRLAQMAGCTEAILKAGSPSCGCGEIYDGTFTSTRIPGNGVFAQMLLDAGIRVRTEEDLDG</sequence>
<dbReference type="AlphaFoldDB" id="A0A2C8F7M8"/>
<organism evidence="1 2">
    <name type="scientific">Pseudodesulfovibrio profundus</name>
    <dbReference type="NCBI Taxonomy" id="57320"/>
    <lineage>
        <taxon>Bacteria</taxon>
        <taxon>Pseudomonadati</taxon>
        <taxon>Thermodesulfobacteriota</taxon>
        <taxon>Desulfovibrionia</taxon>
        <taxon>Desulfovibrionales</taxon>
        <taxon>Desulfovibrionaceae</taxon>
    </lineage>
</organism>
<dbReference type="KEGG" id="pprf:DPRO_1549"/>
<dbReference type="InterPro" id="IPR007553">
    <property type="entry name" value="2-thiour_desulf"/>
</dbReference>
<evidence type="ECO:0000313" key="2">
    <source>
        <dbReference type="Proteomes" id="UP000219215"/>
    </source>
</evidence>
<dbReference type="PANTHER" id="PTHR30087:SF1">
    <property type="entry name" value="HYPOTHETICAL CYTOSOLIC PROTEIN"/>
    <property type="match status" value="1"/>
</dbReference>
<dbReference type="Proteomes" id="UP000219215">
    <property type="component" value="Chromosome DPRO"/>
</dbReference>
<name>A0A2C8F7M8_9BACT</name>
<dbReference type="Pfam" id="PF04463">
    <property type="entry name" value="2-thiour_desulf"/>
    <property type="match status" value="1"/>
</dbReference>
<evidence type="ECO:0000313" key="1">
    <source>
        <dbReference type="EMBL" id="SOB58446.1"/>
    </source>
</evidence>